<protein>
    <submittedName>
        <fullName evidence="2">Uncharacterized protein</fullName>
    </submittedName>
</protein>
<proteinExistence type="predicted"/>
<organism evidence="2 3">
    <name type="scientific">Sphingobium xenophagum</name>
    <dbReference type="NCBI Taxonomy" id="121428"/>
    <lineage>
        <taxon>Bacteria</taxon>
        <taxon>Pseudomonadati</taxon>
        <taxon>Pseudomonadota</taxon>
        <taxon>Alphaproteobacteria</taxon>
        <taxon>Sphingomonadales</taxon>
        <taxon>Sphingomonadaceae</taxon>
        <taxon>Sphingobium</taxon>
    </lineage>
</organism>
<comment type="caution">
    <text evidence="2">The sequence shown here is derived from an EMBL/GenBank/DDBJ whole genome shotgun (WGS) entry which is preliminary data.</text>
</comment>
<dbReference type="EMBL" id="JAVDWV010000009">
    <property type="protein sequence ID" value="MDR7155377.1"/>
    <property type="molecule type" value="Genomic_DNA"/>
</dbReference>
<gene>
    <name evidence="2" type="ORF">J2W40_002204</name>
</gene>
<reference evidence="2 3" key="1">
    <citation type="submission" date="2023-07" db="EMBL/GenBank/DDBJ databases">
        <title>Sorghum-associated microbial communities from plants grown in Nebraska, USA.</title>
        <authorList>
            <person name="Schachtman D."/>
        </authorList>
    </citation>
    <scope>NUCLEOTIDE SEQUENCE [LARGE SCALE GENOMIC DNA]</scope>
    <source>
        <strain evidence="2 3">4256</strain>
    </source>
</reference>
<keyword evidence="3" id="KW-1185">Reference proteome</keyword>
<evidence type="ECO:0000256" key="1">
    <source>
        <dbReference type="SAM" id="MobiDB-lite"/>
    </source>
</evidence>
<feature type="region of interest" description="Disordered" evidence="1">
    <location>
        <begin position="127"/>
        <end position="150"/>
    </location>
</feature>
<evidence type="ECO:0000313" key="2">
    <source>
        <dbReference type="EMBL" id="MDR7155377.1"/>
    </source>
</evidence>
<evidence type="ECO:0000313" key="3">
    <source>
        <dbReference type="Proteomes" id="UP001267638"/>
    </source>
</evidence>
<dbReference type="Proteomes" id="UP001267638">
    <property type="component" value="Unassembled WGS sequence"/>
</dbReference>
<accession>A0ABU1X2H9</accession>
<sequence length="218" mass="23454">MEKFIYGSILGDLKAADEMLAVGVKRGDREMQQRACLFAMAAIQRNLPVGIESAALIRASMALARTADGRVDDLFVVSKGGRGRATPERQLDAYAILFVRIFTGAGLGKGAAYKRVATLLGRAGMTTHGGGRQADTDHHAGRAPTPGSIRSLWEASRHGGRLAPLGERADELLRDLVTRGFHFETVADVEKFIGEMASKEPLSVVDLLTTPPRSEPIE</sequence>
<name>A0ABU1X2H9_SPHXE</name>